<dbReference type="InterPro" id="IPR051774">
    <property type="entry name" value="Sperm-specific_class_P"/>
</dbReference>
<dbReference type="Gene3D" id="2.60.40.10">
    <property type="entry name" value="Immunoglobulins"/>
    <property type="match status" value="1"/>
</dbReference>
<dbReference type="AlphaFoldDB" id="A0A183FQ54"/>
<accession>A0A3P7ZEG6</accession>
<dbReference type="Pfam" id="PF00635">
    <property type="entry name" value="Motile_Sperm"/>
    <property type="match status" value="1"/>
</dbReference>
<reference evidence="2 3" key="1">
    <citation type="submission" date="2018-11" db="EMBL/GenBank/DDBJ databases">
        <authorList>
            <consortium name="Pathogen Informatics"/>
        </authorList>
    </citation>
    <scope>NUCLEOTIDE SEQUENCE [LARGE SCALE GENOMIC DNA]</scope>
</reference>
<proteinExistence type="predicted"/>
<dbReference type="InterPro" id="IPR008962">
    <property type="entry name" value="PapD-like_sf"/>
</dbReference>
<evidence type="ECO:0000259" key="1">
    <source>
        <dbReference type="Pfam" id="PF00635"/>
    </source>
</evidence>
<dbReference type="PANTHER" id="PTHR22947:SF6">
    <property type="entry name" value="MAJOR SPERM PROTEIN"/>
    <property type="match status" value="1"/>
</dbReference>
<accession>A0A183FQ54</accession>
<dbReference type="Proteomes" id="UP000050761">
    <property type="component" value="Unassembled WGS sequence"/>
</dbReference>
<evidence type="ECO:0000313" key="3">
    <source>
        <dbReference type="Proteomes" id="UP000050761"/>
    </source>
</evidence>
<evidence type="ECO:0000313" key="4">
    <source>
        <dbReference type="WBParaSite" id="HPBE_0000983101-mRNA-1"/>
    </source>
</evidence>
<organism evidence="3 4">
    <name type="scientific">Heligmosomoides polygyrus</name>
    <name type="common">Parasitic roundworm</name>
    <dbReference type="NCBI Taxonomy" id="6339"/>
    <lineage>
        <taxon>Eukaryota</taxon>
        <taxon>Metazoa</taxon>
        <taxon>Ecdysozoa</taxon>
        <taxon>Nematoda</taxon>
        <taxon>Chromadorea</taxon>
        <taxon>Rhabditida</taxon>
        <taxon>Rhabditina</taxon>
        <taxon>Rhabditomorpha</taxon>
        <taxon>Strongyloidea</taxon>
        <taxon>Heligmosomidae</taxon>
        <taxon>Heligmosomoides</taxon>
    </lineage>
</organism>
<reference evidence="4" key="2">
    <citation type="submission" date="2019-09" db="UniProtKB">
        <authorList>
            <consortium name="WormBaseParasite"/>
        </authorList>
    </citation>
    <scope>IDENTIFICATION</scope>
</reference>
<gene>
    <name evidence="2" type="ORF">HPBE_LOCUS9832</name>
</gene>
<dbReference type="InterPro" id="IPR013783">
    <property type="entry name" value="Ig-like_fold"/>
</dbReference>
<feature type="domain" description="MSP" evidence="1">
    <location>
        <begin position="2"/>
        <end position="44"/>
    </location>
</feature>
<dbReference type="WBParaSite" id="HPBE_0000983101-mRNA-1">
    <property type="protein sequence ID" value="HPBE_0000983101-mRNA-1"/>
    <property type="gene ID" value="HPBE_0000983101"/>
</dbReference>
<evidence type="ECO:0000313" key="2">
    <source>
        <dbReference type="EMBL" id="VDO82434.1"/>
    </source>
</evidence>
<name>A0A183FQ54_HELPZ</name>
<keyword evidence="3" id="KW-1185">Reference proteome</keyword>
<dbReference type="OrthoDB" id="5866971at2759"/>
<sequence>MLTVNPQELKWEFEEGQQVLRVTNSTNSRFAIKVKCTDNEMYRFAQVLLQAGRCFLRGGYAYLARGIPSGNMLKGGGIPRCDLRGDTVFSRTLGVRAPTSM</sequence>
<dbReference type="PANTHER" id="PTHR22947">
    <property type="entry name" value="MAJOR SPERM PROTEIN"/>
    <property type="match status" value="1"/>
</dbReference>
<dbReference type="EMBL" id="UZAH01026562">
    <property type="protein sequence ID" value="VDO82434.1"/>
    <property type="molecule type" value="Genomic_DNA"/>
</dbReference>
<dbReference type="InterPro" id="IPR000535">
    <property type="entry name" value="MSP_dom"/>
</dbReference>
<protein>
    <submittedName>
        <fullName evidence="4">MSP domain-containing protein</fullName>
    </submittedName>
</protein>
<dbReference type="SUPFAM" id="SSF49354">
    <property type="entry name" value="PapD-like"/>
    <property type="match status" value="1"/>
</dbReference>